<comment type="caution">
    <text evidence="1">The sequence shown here is derived from an EMBL/GenBank/DDBJ whole genome shotgun (WGS) entry which is preliminary data.</text>
</comment>
<dbReference type="EMBL" id="CALNXK010000157">
    <property type="protein sequence ID" value="CAH3170698.1"/>
    <property type="molecule type" value="Genomic_DNA"/>
</dbReference>
<feature type="non-terminal residue" evidence="1">
    <location>
        <position position="1"/>
    </location>
</feature>
<organism evidence="1 2">
    <name type="scientific">Porites lobata</name>
    <dbReference type="NCBI Taxonomy" id="104759"/>
    <lineage>
        <taxon>Eukaryota</taxon>
        <taxon>Metazoa</taxon>
        <taxon>Cnidaria</taxon>
        <taxon>Anthozoa</taxon>
        <taxon>Hexacorallia</taxon>
        <taxon>Scleractinia</taxon>
        <taxon>Fungiina</taxon>
        <taxon>Poritidae</taxon>
        <taxon>Porites</taxon>
    </lineage>
</organism>
<reference evidence="1 2" key="1">
    <citation type="submission" date="2022-05" db="EMBL/GenBank/DDBJ databases">
        <authorList>
            <consortium name="Genoscope - CEA"/>
            <person name="William W."/>
        </authorList>
    </citation>
    <scope>NUCLEOTIDE SEQUENCE [LARGE SCALE GENOMIC DNA]</scope>
</reference>
<protein>
    <submittedName>
        <fullName evidence="1">Uncharacterized protein</fullName>
    </submittedName>
</protein>
<gene>
    <name evidence="1" type="ORF">PLOB_00010907</name>
</gene>
<proteinExistence type="predicted"/>
<dbReference type="Proteomes" id="UP001159405">
    <property type="component" value="Unassembled WGS sequence"/>
</dbReference>
<evidence type="ECO:0000313" key="1">
    <source>
        <dbReference type="EMBL" id="CAH3170698.1"/>
    </source>
</evidence>
<keyword evidence="2" id="KW-1185">Reference proteome</keyword>
<evidence type="ECO:0000313" key="2">
    <source>
        <dbReference type="Proteomes" id="UP001159405"/>
    </source>
</evidence>
<name>A0ABN8QYM9_9CNID</name>
<feature type="non-terminal residue" evidence="1">
    <location>
        <position position="57"/>
    </location>
</feature>
<sequence>ALWLFGAFCPREWLKNFTFNTVELSKSAVLAAEQPEEITEAIELMRSLEGPVLLEIK</sequence>
<accession>A0ABN8QYM9</accession>